<feature type="transmembrane region" description="Helical" evidence="1">
    <location>
        <begin position="15"/>
        <end position="37"/>
    </location>
</feature>
<gene>
    <name evidence="2" type="ORF">MANAM107_25550</name>
</gene>
<keyword evidence="1" id="KW-1133">Transmembrane helix</keyword>
<protein>
    <submittedName>
        <fullName evidence="2">Uncharacterized protein</fullName>
    </submittedName>
</protein>
<keyword evidence="1" id="KW-0472">Membrane</keyword>
<accession>A0ABN6K9U6</accession>
<organism evidence="2 3">
    <name type="scientific">Actinomyces capricornis</name>
    <dbReference type="NCBI Taxonomy" id="2755559"/>
    <lineage>
        <taxon>Bacteria</taxon>
        <taxon>Bacillati</taxon>
        <taxon>Actinomycetota</taxon>
        <taxon>Actinomycetes</taxon>
        <taxon>Actinomycetales</taxon>
        <taxon>Actinomycetaceae</taxon>
        <taxon>Actinomyces</taxon>
    </lineage>
</organism>
<keyword evidence="3" id="KW-1185">Reference proteome</keyword>
<reference evidence="2 3" key="1">
    <citation type="submission" date="2021-08" db="EMBL/GenBank/DDBJ databases">
        <title>Whole genome sequence of novel Actinomyces species strain MAS-1.</title>
        <authorList>
            <person name="Saito M."/>
            <person name="Kuwahara N."/>
            <person name="Takizawa T."/>
            <person name="Gotouda H."/>
            <person name="Ochiai T."/>
        </authorList>
    </citation>
    <scope>NUCLEOTIDE SEQUENCE [LARGE SCALE GENOMIC DNA]</scope>
    <source>
        <strain evidence="2 3">MAS-1</strain>
    </source>
</reference>
<keyword evidence="1" id="KW-0812">Transmembrane</keyword>
<proteinExistence type="predicted"/>
<evidence type="ECO:0000256" key="1">
    <source>
        <dbReference type="SAM" id="Phobius"/>
    </source>
</evidence>
<dbReference type="EMBL" id="AP025017">
    <property type="protein sequence ID" value="BDA65721.1"/>
    <property type="molecule type" value="Genomic_DNA"/>
</dbReference>
<evidence type="ECO:0000313" key="3">
    <source>
        <dbReference type="Proteomes" id="UP000824496"/>
    </source>
</evidence>
<sequence>MTERKTNTLRRLRRLKAALVAVSLTLSGILLMMLNGWMANLDLGSWSWLHALPLGELGGTLFGAGLLGTLFEYTFRRDQEESTVERFREIIREQAPAMRDAVVEGFAIHPEDLKRVANLELLDDIASNVMSLRLGDEQFAREIYTDIRDQAIRAAERWYDVEVRVRLSNMLESSTKGTTLFDVTVEWEYTTVPSGSVRRFACVSDREEYKELLLDVPATSPWLMQNRPGVDAASRQSYELLELTVDGRPQTIRRSTRKTGQTYSVHLDAAACSGEAVRIRQVFRVVTPTWGHRLYFELPQPCRGLSLDIDYTNTDIAHLTVSDTVATSRTAQITRSPANVASRVVSVDLPGWLLPKSGFSANWTLEAELPHDAEHHEAA</sequence>
<evidence type="ECO:0000313" key="2">
    <source>
        <dbReference type="EMBL" id="BDA65721.1"/>
    </source>
</evidence>
<dbReference type="RefSeq" id="WP_373314056.1">
    <property type="nucleotide sequence ID" value="NZ_AP025017.1"/>
</dbReference>
<feature type="transmembrane region" description="Helical" evidence="1">
    <location>
        <begin position="57"/>
        <end position="75"/>
    </location>
</feature>
<name>A0ABN6K9U6_9ACTO</name>
<dbReference type="Proteomes" id="UP000824496">
    <property type="component" value="Chromosome"/>
</dbReference>